<sequence length="273" mass="31089">MSTMNDSNSSFCKLLRVQELVEMIGEMLPKEDRKNMILLSKELNRRWKSIRIAGILHHIINTCEMIYGGLQREIAQGYTVPLTHYIRNVDIVMNAKYAGGYYLELDAGPKGENDEAVNAALSTLARTVPCLPHLRHFMLWFPKLTDSNIKKMSEALAGQPKWSAQYLSVGFSKPVDPRPPNLDKLYDSLVLQIIQNFDPTRLEGFNAMNQFDLEALTRRYDPSPLGHLRMDGLKRLMIVSSAPPRGSHGLPVLEVSSDIDHLFTFFQAWNGWR</sequence>
<dbReference type="AlphaFoldDB" id="A0AAN7BMZ4"/>
<name>A0AAN7BMZ4_9PEZI</name>
<accession>A0AAN7BMZ4</accession>
<proteinExistence type="predicted"/>
<reference evidence="1" key="2">
    <citation type="submission" date="2023-05" db="EMBL/GenBank/DDBJ databases">
        <authorList>
            <consortium name="Lawrence Berkeley National Laboratory"/>
            <person name="Steindorff A."/>
            <person name="Hensen N."/>
            <person name="Bonometti L."/>
            <person name="Westerberg I."/>
            <person name="Brannstrom I.O."/>
            <person name="Guillou S."/>
            <person name="Cros-Aarteil S."/>
            <person name="Calhoun S."/>
            <person name="Haridas S."/>
            <person name="Kuo A."/>
            <person name="Mondo S."/>
            <person name="Pangilinan J."/>
            <person name="Riley R."/>
            <person name="Labutti K."/>
            <person name="Andreopoulos B."/>
            <person name="Lipzen A."/>
            <person name="Chen C."/>
            <person name="Yanf M."/>
            <person name="Daum C."/>
            <person name="Ng V."/>
            <person name="Clum A."/>
            <person name="Ohm R."/>
            <person name="Martin F."/>
            <person name="Silar P."/>
            <person name="Natvig D."/>
            <person name="Lalanne C."/>
            <person name="Gautier V."/>
            <person name="Ament-Velasquez S.L."/>
            <person name="Kruys A."/>
            <person name="Hutchinson M.I."/>
            <person name="Powell A.J."/>
            <person name="Barry K."/>
            <person name="Miller A.N."/>
            <person name="Grigoriev I.V."/>
            <person name="Debuchy R."/>
            <person name="Gladieux P."/>
            <person name="Thoren M.H."/>
            <person name="Johannesson H."/>
        </authorList>
    </citation>
    <scope>NUCLEOTIDE SEQUENCE</scope>
    <source>
        <strain evidence="1">CBS 990.96</strain>
    </source>
</reference>
<comment type="caution">
    <text evidence="1">The sequence shown here is derived from an EMBL/GenBank/DDBJ whole genome shotgun (WGS) entry which is preliminary data.</text>
</comment>
<protein>
    <submittedName>
        <fullName evidence="1">Uncharacterized protein</fullName>
    </submittedName>
</protein>
<dbReference type="Proteomes" id="UP001301958">
    <property type="component" value="Unassembled WGS sequence"/>
</dbReference>
<evidence type="ECO:0000313" key="1">
    <source>
        <dbReference type="EMBL" id="KAK4226267.1"/>
    </source>
</evidence>
<keyword evidence="2" id="KW-1185">Reference proteome</keyword>
<organism evidence="1 2">
    <name type="scientific">Podospora fimiseda</name>
    <dbReference type="NCBI Taxonomy" id="252190"/>
    <lineage>
        <taxon>Eukaryota</taxon>
        <taxon>Fungi</taxon>
        <taxon>Dikarya</taxon>
        <taxon>Ascomycota</taxon>
        <taxon>Pezizomycotina</taxon>
        <taxon>Sordariomycetes</taxon>
        <taxon>Sordariomycetidae</taxon>
        <taxon>Sordariales</taxon>
        <taxon>Podosporaceae</taxon>
        <taxon>Podospora</taxon>
    </lineage>
</organism>
<evidence type="ECO:0000313" key="2">
    <source>
        <dbReference type="Proteomes" id="UP001301958"/>
    </source>
</evidence>
<reference evidence="1" key="1">
    <citation type="journal article" date="2023" name="Mol. Phylogenet. Evol.">
        <title>Genome-scale phylogeny and comparative genomics of the fungal order Sordariales.</title>
        <authorList>
            <person name="Hensen N."/>
            <person name="Bonometti L."/>
            <person name="Westerberg I."/>
            <person name="Brannstrom I.O."/>
            <person name="Guillou S."/>
            <person name="Cros-Aarteil S."/>
            <person name="Calhoun S."/>
            <person name="Haridas S."/>
            <person name="Kuo A."/>
            <person name="Mondo S."/>
            <person name="Pangilinan J."/>
            <person name="Riley R."/>
            <person name="LaButti K."/>
            <person name="Andreopoulos B."/>
            <person name="Lipzen A."/>
            <person name="Chen C."/>
            <person name="Yan M."/>
            <person name="Daum C."/>
            <person name="Ng V."/>
            <person name="Clum A."/>
            <person name="Steindorff A."/>
            <person name="Ohm R.A."/>
            <person name="Martin F."/>
            <person name="Silar P."/>
            <person name="Natvig D.O."/>
            <person name="Lalanne C."/>
            <person name="Gautier V."/>
            <person name="Ament-Velasquez S.L."/>
            <person name="Kruys A."/>
            <person name="Hutchinson M.I."/>
            <person name="Powell A.J."/>
            <person name="Barry K."/>
            <person name="Miller A.N."/>
            <person name="Grigoriev I.V."/>
            <person name="Debuchy R."/>
            <person name="Gladieux P."/>
            <person name="Hiltunen Thoren M."/>
            <person name="Johannesson H."/>
        </authorList>
    </citation>
    <scope>NUCLEOTIDE SEQUENCE</scope>
    <source>
        <strain evidence="1">CBS 990.96</strain>
    </source>
</reference>
<gene>
    <name evidence="1" type="ORF">QBC38DRAFT_444733</name>
</gene>
<dbReference type="EMBL" id="MU865350">
    <property type="protein sequence ID" value="KAK4226267.1"/>
    <property type="molecule type" value="Genomic_DNA"/>
</dbReference>